<evidence type="ECO:0000256" key="1">
    <source>
        <dbReference type="SAM" id="Coils"/>
    </source>
</evidence>
<dbReference type="EMBL" id="LAZR01004283">
    <property type="protein sequence ID" value="KKN10032.1"/>
    <property type="molecule type" value="Genomic_DNA"/>
</dbReference>
<organism evidence="2">
    <name type="scientific">marine sediment metagenome</name>
    <dbReference type="NCBI Taxonomy" id="412755"/>
    <lineage>
        <taxon>unclassified sequences</taxon>
        <taxon>metagenomes</taxon>
        <taxon>ecological metagenomes</taxon>
    </lineage>
</organism>
<proteinExistence type="predicted"/>
<sequence length="37" mass="4491">MDTFFQQDFKQLINYIKQLVEEISDLNKTVKEKLNTK</sequence>
<protein>
    <submittedName>
        <fullName evidence="2">Uncharacterized protein</fullName>
    </submittedName>
</protein>
<dbReference type="AlphaFoldDB" id="A0A0F9NDH0"/>
<reference evidence="2" key="1">
    <citation type="journal article" date="2015" name="Nature">
        <title>Complex archaea that bridge the gap between prokaryotes and eukaryotes.</title>
        <authorList>
            <person name="Spang A."/>
            <person name="Saw J.H."/>
            <person name="Jorgensen S.L."/>
            <person name="Zaremba-Niedzwiedzka K."/>
            <person name="Martijn J."/>
            <person name="Lind A.E."/>
            <person name="van Eijk R."/>
            <person name="Schleper C."/>
            <person name="Guy L."/>
            <person name="Ettema T.J."/>
        </authorList>
    </citation>
    <scope>NUCLEOTIDE SEQUENCE</scope>
</reference>
<accession>A0A0F9NDH0</accession>
<feature type="coiled-coil region" evidence="1">
    <location>
        <begin position="9"/>
        <end position="36"/>
    </location>
</feature>
<evidence type="ECO:0000313" key="2">
    <source>
        <dbReference type="EMBL" id="KKN10032.1"/>
    </source>
</evidence>
<comment type="caution">
    <text evidence="2">The sequence shown here is derived from an EMBL/GenBank/DDBJ whole genome shotgun (WGS) entry which is preliminary data.</text>
</comment>
<name>A0A0F9NDH0_9ZZZZ</name>
<gene>
    <name evidence="2" type="ORF">LCGC14_1040590</name>
</gene>
<keyword evidence="1" id="KW-0175">Coiled coil</keyword>